<accession>A0A6J2YRH6</accession>
<feature type="domain" description="Peptidase M16 C-terminal" evidence="10">
    <location>
        <begin position="295"/>
        <end position="477"/>
    </location>
</feature>
<feature type="domain" description="Peptidase M16 C-terminal" evidence="10">
    <location>
        <begin position="770"/>
        <end position="952"/>
    </location>
</feature>
<evidence type="ECO:0000256" key="3">
    <source>
        <dbReference type="ARBA" id="ARBA00022723"/>
    </source>
</evidence>
<evidence type="ECO:0000256" key="8">
    <source>
        <dbReference type="SAM" id="MobiDB-lite"/>
    </source>
</evidence>
<dbReference type="GO" id="GO:0006508">
    <property type="term" value="P:proteolysis"/>
    <property type="evidence" value="ECO:0007669"/>
    <property type="project" value="UniProtKB-KW"/>
</dbReference>
<evidence type="ECO:0000259" key="10">
    <source>
        <dbReference type="Pfam" id="PF05193"/>
    </source>
</evidence>
<feature type="compositionally biased region" description="Acidic residues" evidence="8">
    <location>
        <begin position="109"/>
        <end position="127"/>
    </location>
</feature>
<dbReference type="InterPro" id="IPR011249">
    <property type="entry name" value="Metalloenz_LuxS/M16"/>
</dbReference>
<dbReference type="GO" id="GO:0004222">
    <property type="term" value="F:metalloendopeptidase activity"/>
    <property type="evidence" value="ECO:0007669"/>
    <property type="project" value="InterPro"/>
</dbReference>
<comment type="similarity">
    <text evidence="1 7">Belongs to the peptidase M16 family.</text>
</comment>
<dbReference type="Proteomes" id="UP000504635">
    <property type="component" value="Unplaced"/>
</dbReference>
<keyword evidence="6" id="KW-0482">Metalloprotease</keyword>
<evidence type="ECO:0000256" key="2">
    <source>
        <dbReference type="ARBA" id="ARBA00022670"/>
    </source>
</evidence>
<evidence type="ECO:0000256" key="7">
    <source>
        <dbReference type="RuleBase" id="RU004447"/>
    </source>
</evidence>
<dbReference type="InterPro" id="IPR050626">
    <property type="entry name" value="Peptidase_M16"/>
</dbReference>
<evidence type="ECO:0000313" key="12">
    <source>
        <dbReference type="Proteomes" id="UP000504635"/>
    </source>
</evidence>
<keyword evidence="12" id="KW-1185">Reference proteome</keyword>
<evidence type="ECO:0000256" key="4">
    <source>
        <dbReference type="ARBA" id="ARBA00022801"/>
    </source>
</evidence>
<feature type="region of interest" description="Disordered" evidence="8">
    <location>
        <begin position="88"/>
        <end position="138"/>
    </location>
</feature>
<keyword evidence="4" id="KW-0378">Hydrolase</keyword>
<proteinExistence type="inferred from homology"/>
<dbReference type="FunFam" id="3.30.830.10:FF:000005">
    <property type="entry name" value="nardilysin isoform X1"/>
    <property type="match status" value="1"/>
</dbReference>
<dbReference type="GO" id="GO:0046872">
    <property type="term" value="F:metal ion binding"/>
    <property type="evidence" value="ECO:0007669"/>
    <property type="project" value="UniProtKB-KW"/>
</dbReference>
<organism evidence="12 13">
    <name type="scientific">Sitophilus oryzae</name>
    <name type="common">Rice weevil</name>
    <name type="synonym">Curculio oryzae</name>
    <dbReference type="NCBI Taxonomy" id="7048"/>
    <lineage>
        <taxon>Eukaryota</taxon>
        <taxon>Metazoa</taxon>
        <taxon>Ecdysozoa</taxon>
        <taxon>Arthropoda</taxon>
        <taxon>Hexapoda</taxon>
        <taxon>Insecta</taxon>
        <taxon>Pterygota</taxon>
        <taxon>Neoptera</taxon>
        <taxon>Endopterygota</taxon>
        <taxon>Coleoptera</taxon>
        <taxon>Polyphaga</taxon>
        <taxon>Cucujiformia</taxon>
        <taxon>Curculionidae</taxon>
        <taxon>Dryophthorinae</taxon>
        <taxon>Sitophilus</taxon>
    </lineage>
</organism>
<protein>
    <submittedName>
        <fullName evidence="13">Nardilysin-like</fullName>
    </submittedName>
</protein>
<dbReference type="InterPro" id="IPR011765">
    <property type="entry name" value="Pept_M16_N"/>
</dbReference>
<sequence>MLCLAAIRKTLFSIYKNISKYNMKKTFKSPGKKTCFPDNTISKCPVGENCVLLNPIKSDSDQKDYKVIQLPNGLTACLISDKNLINSEEIDSESGSESSDISSISSISESEEENDSTMSDIEQEDDEGSSKKHRNTTEQKMSAAGLCIGVGSFSDPKEVPGMAHFLEHMVFMGSKKYPKENDFDEFITQNGGSDNASTDVETTVFYFECLEKNFREALDKFSQFFISPLMKRGAMTREREAIESEFQIALPSDSARKEQLLGSLAKNGSPINSFLWGNLITLRDNISDKDLYNGVHKFRERHYSAHRMTLAIQARLPLEELEKFVSTYFSNIPNNKLPPDNFSEIHKDIFNTPEFNKIYYVSPVKDFCQLHITWALPSLKNQYKSKPHHFISYLLGDEGKTSLFSYLKKNLWVLGTTTGNDETGTENNSLYTLFTVQLNLTEDGYKNIPQVVESVFSYIKMLKKIGPQQRVFDEIQAISNMAFKYLKEETAVDIVEDMCEAMQFYPPEHYITGSELYFEYDPKTIELLLDNMSPEKANYIIFKKPFEREIVLDRTEKWFGTQYTYRDIPVEWINQWKNAKVNDDLFIPPPNSFITNDFSILPDLENNPNYPLKVFDNTLTELWYRRDLKFKLPYAYYYMYLISPLATQDAKHSCMLDTLVNLLSIDISEDIYPATSANLFHSFIAYENGLIIKVWGFNEKLPILINLISKHLINLADNITSKMFVTIKDKLLKHYYNKLLKPTDVSKDLRLNLLVDHHFNTIEKYTAMSNISFEDIKDYINRFQKSLYLKSLVQGNVDQVTAYEVTQAFIKSVNFTELKKEDIPKFTVMKLNNGEKCCRIQNFNKGDKNSIITNYYQSDKITNEKSVIVDLIMMVIEEPLFNMLRTKEQLGYSVYCSARDTFGVLGYTITVNTQASKNSTQYVDERIENFLKYTKELLNDLNEVKFEKVKENTIKMKQCIDVHLKEEVDRNWSEIVSGDYIFNRINEEIEAIRKTDLKTVRSWWESHNSFGKKENFKKLSIQVVGFKDATDTSENKNMQFEFLGSDSALNEKQDKAYFIKDIKEHKNLLSPLNVK</sequence>
<reference evidence="13" key="1">
    <citation type="submission" date="2025-08" db="UniProtKB">
        <authorList>
            <consortium name="RefSeq"/>
        </authorList>
    </citation>
    <scope>IDENTIFICATION</scope>
    <source>
        <tissue evidence="13">Gonads</tissue>
    </source>
</reference>
<feature type="domain" description="Peptidase M16 middle/third" evidence="11">
    <location>
        <begin position="483"/>
        <end position="766"/>
    </location>
</feature>
<dbReference type="GeneID" id="115889948"/>
<dbReference type="Pfam" id="PF00675">
    <property type="entry name" value="Peptidase_M16"/>
    <property type="match status" value="1"/>
</dbReference>
<dbReference type="Pfam" id="PF16187">
    <property type="entry name" value="Peptidase_M16_M"/>
    <property type="match status" value="1"/>
</dbReference>
<dbReference type="InterPro" id="IPR001431">
    <property type="entry name" value="Pept_M16_Zn_BS"/>
</dbReference>
<dbReference type="PANTHER" id="PTHR43690">
    <property type="entry name" value="NARDILYSIN"/>
    <property type="match status" value="1"/>
</dbReference>
<dbReference type="OrthoDB" id="952271at2759"/>
<dbReference type="SUPFAM" id="SSF63411">
    <property type="entry name" value="LuxS/MPP-like metallohydrolase"/>
    <property type="match status" value="4"/>
</dbReference>
<dbReference type="PROSITE" id="PS00143">
    <property type="entry name" value="INSULINASE"/>
    <property type="match status" value="1"/>
</dbReference>
<dbReference type="FunCoup" id="A0A6J2YRH6">
    <property type="interactions" value="1170"/>
</dbReference>
<dbReference type="KEGG" id="soy:115889948"/>
<evidence type="ECO:0000256" key="6">
    <source>
        <dbReference type="ARBA" id="ARBA00023049"/>
    </source>
</evidence>
<dbReference type="InParanoid" id="A0A6J2YRH6"/>
<keyword evidence="5" id="KW-0862">Zinc</keyword>
<evidence type="ECO:0000259" key="11">
    <source>
        <dbReference type="Pfam" id="PF16187"/>
    </source>
</evidence>
<feature type="domain" description="Peptidase M16 N-terminal" evidence="9">
    <location>
        <begin position="135"/>
        <end position="249"/>
    </location>
</feature>
<dbReference type="InterPro" id="IPR032632">
    <property type="entry name" value="Peptidase_M16_M"/>
</dbReference>
<evidence type="ECO:0000256" key="5">
    <source>
        <dbReference type="ARBA" id="ARBA00022833"/>
    </source>
</evidence>
<feature type="compositionally biased region" description="Low complexity" evidence="8">
    <location>
        <begin position="95"/>
        <end position="108"/>
    </location>
</feature>
<name>A0A6J2YRH6_SITOR</name>
<evidence type="ECO:0000313" key="13">
    <source>
        <dbReference type="RefSeq" id="XP_030765912.1"/>
    </source>
</evidence>
<evidence type="ECO:0000256" key="1">
    <source>
        <dbReference type="ARBA" id="ARBA00007261"/>
    </source>
</evidence>
<dbReference type="AlphaFoldDB" id="A0A6J2YRH6"/>
<gene>
    <name evidence="13" type="primary">LOC115889948</name>
</gene>
<dbReference type="Gene3D" id="3.30.830.10">
    <property type="entry name" value="Metalloenzyme, LuxS/M16 peptidase-like"/>
    <property type="match status" value="4"/>
</dbReference>
<dbReference type="Pfam" id="PF05193">
    <property type="entry name" value="Peptidase_M16_C"/>
    <property type="match status" value="2"/>
</dbReference>
<dbReference type="InterPro" id="IPR007863">
    <property type="entry name" value="Peptidase_M16_C"/>
</dbReference>
<keyword evidence="3" id="KW-0479">Metal-binding</keyword>
<keyword evidence="2" id="KW-0645">Protease</keyword>
<dbReference type="PANTHER" id="PTHR43690:SF18">
    <property type="entry name" value="INSULIN-DEGRADING ENZYME-RELATED"/>
    <property type="match status" value="1"/>
</dbReference>
<dbReference type="RefSeq" id="XP_030765912.1">
    <property type="nucleotide sequence ID" value="XM_030910052.1"/>
</dbReference>
<evidence type="ECO:0000259" key="9">
    <source>
        <dbReference type="Pfam" id="PF00675"/>
    </source>
</evidence>